<keyword evidence="3" id="KW-1185">Reference proteome</keyword>
<evidence type="ECO:0000256" key="1">
    <source>
        <dbReference type="SAM" id="SignalP"/>
    </source>
</evidence>
<comment type="caution">
    <text evidence="2">The sequence shown here is derived from an EMBL/GenBank/DDBJ whole genome shotgun (WGS) entry which is preliminary data.</text>
</comment>
<dbReference type="RefSeq" id="WP_338238043.1">
    <property type="nucleotide sequence ID" value="NZ_BQKE01000002.1"/>
</dbReference>
<sequence>MRFWLLLLLIGISNPAISQKHEWAFDGTLMGFSNYTPADDYPIWTGIRYLPELTYNLGLDSLQTLTVNVSGNLYGSTQLFGDPPPQSEGYIRPYRAWMRYTHGMSEIRLGLQKIDFGSSSILRPMQWFNGMDPRDPLGLTDGVYALLGKYYFKNNANIWLWTLYGNEQRRGYDVLTSNPHRPEYGGRFQFPTPKGELAFSYHYRDAQLLTTNESGEVFMKESPENRWGLDGKWDLVVGLWLEASHSRTIHDIGAFSQQSLFNLGADYTFGLGNGLNASLEHLTALYGAHMDEIEYRANTTASQLSYPISFFDHISAMVYYDWSNEATGYFLNYEHQFNRFTTYLMTYYNPKQNIQIPSNDFSQLTAGYGFRLMLVYNH</sequence>
<keyword evidence="1" id="KW-0732">Signal</keyword>
<feature type="signal peptide" evidence="1">
    <location>
        <begin position="1"/>
        <end position="18"/>
    </location>
</feature>
<dbReference type="EMBL" id="BQKE01000002">
    <property type="protein sequence ID" value="GJM62808.1"/>
    <property type="molecule type" value="Genomic_DNA"/>
</dbReference>
<evidence type="ECO:0008006" key="4">
    <source>
        <dbReference type="Google" id="ProtNLM"/>
    </source>
</evidence>
<dbReference type="Proteomes" id="UP001310022">
    <property type="component" value="Unassembled WGS sequence"/>
</dbReference>
<dbReference type="AlphaFoldDB" id="A0AAN4W1B8"/>
<evidence type="ECO:0000313" key="3">
    <source>
        <dbReference type="Proteomes" id="UP001310022"/>
    </source>
</evidence>
<proteinExistence type="predicted"/>
<protein>
    <recommendedName>
        <fullName evidence="4">Porin</fullName>
    </recommendedName>
</protein>
<accession>A0AAN4W1B8</accession>
<gene>
    <name evidence="2" type="ORF">PEDI_33600</name>
</gene>
<reference evidence="2 3" key="1">
    <citation type="submission" date="2021-12" db="EMBL/GenBank/DDBJ databases">
        <title>Genome sequencing of bacteria with rrn-lacking chromosome and rrn-plasmid.</title>
        <authorList>
            <person name="Anda M."/>
            <person name="Iwasaki W."/>
        </authorList>
    </citation>
    <scope>NUCLEOTIDE SEQUENCE [LARGE SCALE GENOMIC DNA]</scope>
    <source>
        <strain evidence="2 3">NBRC 15940</strain>
    </source>
</reference>
<name>A0AAN4W1B8_9BACT</name>
<feature type="chain" id="PRO_5043041164" description="Porin" evidence="1">
    <location>
        <begin position="19"/>
        <end position="378"/>
    </location>
</feature>
<organism evidence="2 3">
    <name type="scientific">Persicobacter diffluens</name>
    <dbReference type="NCBI Taxonomy" id="981"/>
    <lineage>
        <taxon>Bacteria</taxon>
        <taxon>Pseudomonadati</taxon>
        <taxon>Bacteroidota</taxon>
        <taxon>Cytophagia</taxon>
        <taxon>Cytophagales</taxon>
        <taxon>Persicobacteraceae</taxon>
        <taxon>Persicobacter</taxon>
    </lineage>
</organism>
<evidence type="ECO:0000313" key="2">
    <source>
        <dbReference type="EMBL" id="GJM62808.1"/>
    </source>
</evidence>